<comment type="similarity">
    <text evidence="1">Belongs to the desulfoferrodoxin family.</text>
</comment>
<keyword evidence="3" id="KW-0479">Metal-binding</keyword>
<protein>
    <submittedName>
        <fullName evidence="7">Superoxide reductase</fullName>
    </submittedName>
</protein>
<dbReference type="GO" id="GO:0005506">
    <property type="term" value="F:iron ion binding"/>
    <property type="evidence" value="ECO:0007669"/>
    <property type="project" value="InterPro"/>
</dbReference>
<dbReference type="GO" id="GO:0016491">
    <property type="term" value="F:oxidoreductase activity"/>
    <property type="evidence" value="ECO:0007669"/>
    <property type="project" value="InterPro"/>
</dbReference>
<dbReference type="Gene3D" id="2.60.40.730">
    <property type="entry name" value="SOR catalytic domain"/>
    <property type="match status" value="1"/>
</dbReference>
<keyword evidence="2" id="KW-0813">Transport</keyword>
<dbReference type="InterPro" id="IPR051233">
    <property type="entry name" value="Desulfoferrodoxin_SOR"/>
</dbReference>
<organism evidence="7">
    <name type="scientific">gut metagenome</name>
    <dbReference type="NCBI Taxonomy" id="749906"/>
    <lineage>
        <taxon>unclassified sequences</taxon>
        <taxon>metagenomes</taxon>
        <taxon>organismal metagenomes</taxon>
    </lineage>
</organism>
<proteinExistence type="inferred from homology"/>
<keyword evidence="5" id="KW-0408">Iron</keyword>
<evidence type="ECO:0000256" key="3">
    <source>
        <dbReference type="ARBA" id="ARBA00022723"/>
    </source>
</evidence>
<keyword evidence="4" id="KW-0249">Electron transport</keyword>
<evidence type="ECO:0000256" key="4">
    <source>
        <dbReference type="ARBA" id="ARBA00022982"/>
    </source>
</evidence>
<sequence>MEEIIPGSVDAATEKHVPVYTVEGNLVKVNVGSVEHPMLENHFIEWVSLQTKQGNQRKLLKPGQAPVVCFSICEGDEVEAVYAYCNLHGLWKA</sequence>
<dbReference type="Pfam" id="PF01880">
    <property type="entry name" value="Desulfoferrodox"/>
    <property type="match status" value="1"/>
</dbReference>
<dbReference type="InterPro" id="IPR036073">
    <property type="entry name" value="Desulfoferrodoxin_Fe-bd_dom_sf"/>
</dbReference>
<name>J9H4A6_9ZZZZ</name>
<evidence type="ECO:0000313" key="7">
    <source>
        <dbReference type="EMBL" id="EJX08575.1"/>
    </source>
</evidence>
<accession>J9H4A6</accession>
<evidence type="ECO:0000259" key="6">
    <source>
        <dbReference type="Pfam" id="PF01880"/>
    </source>
</evidence>
<evidence type="ECO:0000256" key="2">
    <source>
        <dbReference type="ARBA" id="ARBA00022448"/>
    </source>
</evidence>
<feature type="domain" description="Desulfoferrodoxin ferrous iron-binding" evidence="6">
    <location>
        <begin position="9"/>
        <end position="92"/>
    </location>
</feature>
<dbReference type="PANTHER" id="PTHR36541">
    <property type="entry name" value="SUPEROXIDE REDUCTASE-RELATED"/>
    <property type="match status" value="1"/>
</dbReference>
<gene>
    <name evidence="7" type="ORF">EVA_03313</name>
</gene>
<dbReference type="NCBIfam" id="TIGR00332">
    <property type="entry name" value="neela_ferrous"/>
    <property type="match status" value="1"/>
</dbReference>
<dbReference type="EMBL" id="AMCI01000589">
    <property type="protein sequence ID" value="EJX08575.1"/>
    <property type="molecule type" value="Genomic_DNA"/>
</dbReference>
<evidence type="ECO:0000256" key="1">
    <source>
        <dbReference type="ARBA" id="ARBA00005941"/>
    </source>
</evidence>
<evidence type="ECO:0000256" key="5">
    <source>
        <dbReference type="ARBA" id="ARBA00023004"/>
    </source>
</evidence>
<dbReference type="InterPro" id="IPR002742">
    <property type="entry name" value="Desulfoferrodoxin_Fe-bd_dom"/>
</dbReference>
<reference evidence="7" key="1">
    <citation type="journal article" date="2012" name="PLoS ONE">
        <title>Gene sets for utilization of primary and secondary nutrition supplies in the distal gut of endangered iberian lynx.</title>
        <authorList>
            <person name="Alcaide M."/>
            <person name="Messina E."/>
            <person name="Richter M."/>
            <person name="Bargiela R."/>
            <person name="Peplies J."/>
            <person name="Huws S.A."/>
            <person name="Newbold C.J."/>
            <person name="Golyshin P.N."/>
            <person name="Simon M.A."/>
            <person name="Lopez G."/>
            <person name="Yakimov M.M."/>
            <person name="Ferrer M."/>
        </authorList>
    </citation>
    <scope>NUCLEOTIDE SEQUENCE</scope>
</reference>
<comment type="caution">
    <text evidence="7">The sequence shown here is derived from an EMBL/GenBank/DDBJ whole genome shotgun (WGS) entry which is preliminary data.</text>
</comment>
<dbReference type="PANTHER" id="PTHR36541:SF1">
    <property type="entry name" value="SUPEROXIDE REDUCTASE-RELATED"/>
    <property type="match status" value="1"/>
</dbReference>
<dbReference type="AlphaFoldDB" id="J9H4A6"/>
<dbReference type="SUPFAM" id="SSF49367">
    <property type="entry name" value="Superoxide reductase-like"/>
    <property type="match status" value="1"/>
</dbReference>